<dbReference type="Pfam" id="PF13377">
    <property type="entry name" value="Peripla_BP_3"/>
    <property type="match status" value="1"/>
</dbReference>
<dbReference type="Proteomes" id="UP000250796">
    <property type="component" value="Chromosome MESINF"/>
</dbReference>
<keyword evidence="1" id="KW-0805">Transcription regulation</keyword>
<reference evidence="5 6" key="1">
    <citation type="submission" date="2017-01" db="EMBL/GenBank/DDBJ databases">
        <authorList>
            <person name="Erauso G."/>
        </authorList>
    </citation>
    <scope>NUCLEOTIDE SEQUENCE [LARGE SCALE GENOMIC DNA]</scope>
    <source>
        <strain evidence="5">MESINF1</strain>
    </source>
</reference>
<dbReference type="PROSITE" id="PS00356">
    <property type="entry name" value="HTH_LACI_1"/>
    <property type="match status" value="1"/>
</dbReference>
<evidence type="ECO:0000259" key="4">
    <source>
        <dbReference type="PROSITE" id="PS50932"/>
    </source>
</evidence>
<gene>
    <name evidence="5" type="ORF">MESINF_1194</name>
</gene>
<evidence type="ECO:0000256" key="2">
    <source>
        <dbReference type="ARBA" id="ARBA00023125"/>
    </source>
</evidence>
<dbReference type="CDD" id="cd06267">
    <property type="entry name" value="PBP1_LacI_sugar_binding-like"/>
    <property type="match status" value="1"/>
</dbReference>
<keyword evidence="3" id="KW-0804">Transcription</keyword>
<dbReference type="PANTHER" id="PTHR30146:SF154">
    <property type="entry name" value="TRANSCRIPTION REGULATOR, MEMBER OF GALR FAMILY"/>
    <property type="match status" value="1"/>
</dbReference>
<dbReference type="PROSITE" id="PS50932">
    <property type="entry name" value="HTH_LACI_2"/>
    <property type="match status" value="1"/>
</dbReference>
<dbReference type="InterPro" id="IPR046335">
    <property type="entry name" value="LacI/GalR-like_sensor"/>
</dbReference>
<dbReference type="KEGG" id="minf:MESINF_1194"/>
<dbReference type="SMART" id="SM00354">
    <property type="entry name" value="HTH_LACI"/>
    <property type="match status" value="1"/>
</dbReference>
<name>A0A7Z7LEI9_9BACT</name>
<proteinExistence type="predicted"/>
<dbReference type="InterPro" id="IPR000843">
    <property type="entry name" value="HTH_LacI"/>
</dbReference>
<dbReference type="CDD" id="cd01392">
    <property type="entry name" value="HTH_LacI"/>
    <property type="match status" value="1"/>
</dbReference>
<dbReference type="Pfam" id="PF00356">
    <property type="entry name" value="LacI"/>
    <property type="match status" value="1"/>
</dbReference>
<dbReference type="InterPro" id="IPR028082">
    <property type="entry name" value="Peripla_BP_I"/>
</dbReference>
<dbReference type="Gene3D" id="3.40.50.2300">
    <property type="match status" value="2"/>
</dbReference>
<dbReference type="SUPFAM" id="SSF53822">
    <property type="entry name" value="Periplasmic binding protein-like I"/>
    <property type="match status" value="1"/>
</dbReference>
<dbReference type="InterPro" id="IPR010982">
    <property type="entry name" value="Lambda_DNA-bd_dom_sf"/>
</dbReference>
<accession>A0A7Z7LEI9</accession>
<evidence type="ECO:0000256" key="3">
    <source>
        <dbReference type="ARBA" id="ARBA00023163"/>
    </source>
</evidence>
<dbReference type="Gene3D" id="1.10.260.40">
    <property type="entry name" value="lambda repressor-like DNA-binding domains"/>
    <property type="match status" value="1"/>
</dbReference>
<dbReference type="EMBL" id="LS974202">
    <property type="protein sequence ID" value="SSC12638.1"/>
    <property type="molecule type" value="Genomic_DNA"/>
</dbReference>
<protein>
    <submittedName>
        <fullName evidence="5">Transcriptional regulator, LacI family</fullName>
    </submittedName>
</protein>
<organism evidence="5 6">
    <name type="scientific">Mesotoga infera</name>
    <dbReference type="NCBI Taxonomy" id="1236046"/>
    <lineage>
        <taxon>Bacteria</taxon>
        <taxon>Thermotogati</taxon>
        <taxon>Thermotogota</taxon>
        <taxon>Thermotogae</taxon>
        <taxon>Kosmotogales</taxon>
        <taxon>Kosmotogaceae</taxon>
        <taxon>Mesotoga</taxon>
    </lineage>
</organism>
<feature type="domain" description="HTH lacI-type" evidence="4">
    <location>
        <begin position="3"/>
        <end position="57"/>
    </location>
</feature>
<keyword evidence="2" id="KW-0238">DNA-binding</keyword>
<dbReference type="SUPFAM" id="SSF47413">
    <property type="entry name" value="lambda repressor-like DNA-binding domains"/>
    <property type="match status" value="1"/>
</dbReference>
<sequence>MAAKLSDVAKLAGVSTATVSRVLNGSGYVSKKAREKVVSAVDELEYRPSRVASYLASKKLDFDIGVLAGKKVSKILRDSSDQFYTIVFKGIQEFCEANNMNYSLFTVEEFPGDLDGYLLVGGEINEENVKKSKATGKPVVLVDQYLAGVKVDCIVSDGYDGAVYGIKKLLSGGLKRIVNIHGPLSHFGFKDRYDGYVAAMESAGYLPRSFEYDEDNDNMGAIIDLMLSRYGLPDAVFGCNDTAAIRAMEELKARNIGIPEDVSVMGFDDIVNAAVSSPALTTFKIFKREMGVAAARRLLNLLMNSEPHPMKISLFTEFVRRESTTV</sequence>
<dbReference type="PANTHER" id="PTHR30146">
    <property type="entry name" value="LACI-RELATED TRANSCRIPTIONAL REPRESSOR"/>
    <property type="match status" value="1"/>
</dbReference>
<keyword evidence="6" id="KW-1185">Reference proteome</keyword>
<dbReference type="AlphaFoldDB" id="A0A7Z7LEI9"/>
<dbReference type="RefSeq" id="WP_169698920.1">
    <property type="nucleotide sequence ID" value="NZ_LS974202.1"/>
</dbReference>
<dbReference type="GO" id="GO:0003700">
    <property type="term" value="F:DNA-binding transcription factor activity"/>
    <property type="evidence" value="ECO:0007669"/>
    <property type="project" value="TreeGrafter"/>
</dbReference>
<evidence type="ECO:0000313" key="5">
    <source>
        <dbReference type="EMBL" id="SSC12638.1"/>
    </source>
</evidence>
<evidence type="ECO:0000256" key="1">
    <source>
        <dbReference type="ARBA" id="ARBA00023015"/>
    </source>
</evidence>
<dbReference type="PRINTS" id="PR00036">
    <property type="entry name" value="HTHLACI"/>
</dbReference>
<dbReference type="GO" id="GO:0000976">
    <property type="term" value="F:transcription cis-regulatory region binding"/>
    <property type="evidence" value="ECO:0007669"/>
    <property type="project" value="TreeGrafter"/>
</dbReference>
<evidence type="ECO:0000313" key="6">
    <source>
        <dbReference type="Proteomes" id="UP000250796"/>
    </source>
</evidence>